<name>A0ABY4TV40_9SPHN</name>
<feature type="chain" id="PRO_5046210821" evidence="2">
    <location>
        <begin position="20"/>
        <end position="281"/>
    </location>
</feature>
<gene>
    <name evidence="3" type="ORF">M9980_03265</name>
</gene>
<dbReference type="Proteomes" id="UP001055580">
    <property type="component" value="Chromosome"/>
</dbReference>
<evidence type="ECO:0000313" key="4">
    <source>
        <dbReference type="Proteomes" id="UP001055580"/>
    </source>
</evidence>
<organism evidence="3 4">
    <name type="scientific">Sphingomonas donggukensis</name>
    <dbReference type="NCBI Taxonomy" id="2949093"/>
    <lineage>
        <taxon>Bacteria</taxon>
        <taxon>Pseudomonadati</taxon>
        <taxon>Pseudomonadota</taxon>
        <taxon>Alphaproteobacteria</taxon>
        <taxon>Sphingomonadales</taxon>
        <taxon>Sphingomonadaceae</taxon>
        <taxon>Sphingomonas</taxon>
    </lineage>
</organism>
<evidence type="ECO:0000256" key="2">
    <source>
        <dbReference type="SAM" id="SignalP"/>
    </source>
</evidence>
<dbReference type="RefSeq" id="WP_250753286.1">
    <property type="nucleotide sequence ID" value="NZ_CP098401.1"/>
</dbReference>
<dbReference type="EMBL" id="CP098401">
    <property type="protein sequence ID" value="URW76260.1"/>
    <property type="molecule type" value="Genomic_DNA"/>
</dbReference>
<feature type="coiled-coil region" evidence="1">
    <location>
        <begin position="76"/>
        <end position="103"/>
    </location>
</feature>
<keyword evidence="2" id="KW-0732">Signal</keyword>
<keyword evidence="1" id="KW-0175">Coiled coil</keyword>
<evidence type="ECO:0000256" key="1">
    <source>
        <dbReference type="SAM" id="Coils"/>
    </source>
</evidence>
<keyword evidence="4" id="KW-1185">Reference proteome</keyword>
<reference evidence="3" key="1">
    <citation type="submission" date="2022-05" db="EMBL/GenBank/DDBJ databases">
        <title>Sphingomonas sp. strain RMG20 Genome sequencing and assembly.</title>
        <authorList>
            <person name="Kim I."/>
        </authorList>
    </citation>
    <scope>NUCLEOTIDE SEQUENCE</scope>
    <source>
        <strain evidence="3">RMG20</strain>
    </source>
</reference>
<evidence type="ECO:0000313" key="3">
    <source>
        <dbReference type="EMBL" id="URW76260.1"/>
    </source>
</evidence>
<feature type="signal peptide" evidence="2">
    <location>
        <begin position="1"/>
        <end position="19"/>
    </location>
</feature>
<protein>
    <submittedName>
        <fullName evidence="3">Uncharacterized protein</fullName>
    </submittedName>
</protein>
<sequence>MKTILFAAAIAAIATPAIARNDDPVFVESAAVKDKPTVALDPTKAYVLLRSEVQTPMYLMKLPTSEDQAAYDRMRAEALVKAHGKYEKKLANYERDLKAAEKAPGYRVGDKPVEPTEANFEFTPFALMAAVGIGPINRFAKQGGSTYLHEVTPGTYRVYGFLSAAPGVAAMGSCFCMGSVKFDARAGEITDLGVIEKAEPVDRPDGDSSYPMVMTGQKLFVPAGADTPMDPRLASAKIVPATFRAAGKMPNYFGLTITRVPDMPGVLRYDRDRIVDLAAAR</sequence>
<proteinExistence type="predicted"/>
<accession>A0ABY4TV40</accession>